<dbReference type="EMBL" id="VWOX01000019">
    <property type="protein sequence ID" value="KAA5539414.1"/>
    <property type="molecule type" value="Genomic_DNA"/>
</dbReference>
<evidence type="ECO:0000256" key="2">
    <source>
        <dbReference type="ARBA" id="ARBA00007395"/>
    </source>
</evidence>
<dbReference type="GO" id="GO:0046872">
    <property type="term" value="F:metal ion binding"/>
    <property type="evidence" value="ECO:0007669"/>
    <property type="project" value="UniProtKB-KW"/>
</dbReference>
<dbReference type="AlphaFoldDB" id="A0A5M6CW05"/>
<evidence type="ECO:0000256" key="3">
    <source>
        <dbReference type="ARBA" id="ARBA00022448"/>
    </source>
</evidence>
<dbReference type="InterPro" id="IPR051174">
    <property type="entry name" value="Cytochrome_c-type_ET"/>
</dbReference>
<evidence type="ECO:0000256" key="9">
    <source>
        <dbReference type="ARBA" id="ARBA00022989"/>
    </source>
</evidence>
<evidence type="ECO:0000256" key="10">
    <source>
        <dbReference type="ARBA" id="ARBA00023004"/>
    </source>
</evidence>
<comment type="similarity">
    <text evidence="2">Belongs to the NapC/NirT/NrfH family.</text>
</comment>
<evidence type="ECO:0000256" key="8">
    <source>
        <dbReference type="ARBA" id="ARBA00022982"/>
    </source>
</evidence>
<evidence type="ECO:0000259" key="14">
    <source>
        <dbReference type="Pfam" id="PF03264"/>
    </source>
</evidence>
<evidence type="ECO:0000313" key="16">
    <source>
        <dbReference type="Proteomes" id="UP000324479"/>
    </source>
</evidence>
<dbReference type="Gene3D" id="1.10.3820.10">
    <property type="entry name" value="Di-heme elbow motif domain"/>
    <property type="match status" value="1"/>
</dbReference>
<dbReference type="Proteomes" id="UP000324479">
    <property type="component" value="Unassembled WGS sequence"/>
</dbReference>
<name>A0A5M6CW05_9BACT</name>
<keyword evidence="15" id="KW-0560">Oxidoreductase</keyword>
<evidence type="ECO:0000256" key="12">
    <source>
        <dbReference type="SAM" id="MobiDB-lite"/>
    </source>
</evidence>
<dbReference type="GO" id="GO:0009061">
    <property type="term" value="P:anaerobic respiration"/>
    <property type="evidence" value="ECO:0007669"/>
    <property type="project" value="TreeGrafter"/>
</dbReference>
<keyword evidence="6 13" id="KW-0812">Transmembrane</keyword>
<feature type="region of interest" description="Disordered" evidence="12">
    <location>
        <begin position="1"/>
        <end position="38"/>
    </location>
</feature>
<comment type="subcellular location">
    <subcellularLocation>
        <location evidence="1">Cell membrane</location>
    </subcellularLocation>
</comment>
<evidence type="ECO:0000256" key="6">
    <source>
        <dbReference type="ARBA" id="ARBA00022692"/>
    </source>
</evidence>
<keyword evidence="4" id="KW-1003">Cell membrane</keyword>
<comment type="caution">
    <text evidence="15">The sequence shown here is derived from an EMBL/GenBank/DDBJ whole genome shotgun (WGS) entry which is preliminary data.</text>
</comment>
<keyword evidence="16" id="KW-1185">Reference proteome</keyword>
<evidence type="ECO:0000256" key="5">
    <source>
        <dbReference type="ARBA" id="ARBA00022617"/>
    </source>
</evidence>
<evidence type="ECO:0000256" key="7">
    <source>
        <dbReference type="ARBA" id="ARBA00022723"/>
    </source>
</evidence>
<reference evidence="15 16" key="1">
    <citation type="submission" date="2019-08" db="EMBL/GenBank/DDBJ databases">
        <authorList>
            <person name="Dhanesh K."/>
            <person name="Kumar G."/>
            <person name="Sasikala C."/>
            <person name="Venkata Ramana C."/>
        </authorList>
    </citation>
    <scope>NUCLEOTIDE SEQUENCE [LARGE SCALE GENOMIC DNA]</scope>
    <source>
        <strain evidence="15 16">JC645</strain>
    </source>
</reference>
<dbReference type="PANTHER" id="PTHR30333">
    <property type="entry name" value="CYTOCHROME C-TYPE PROTEIN"/>
    <property type="match status" value="1"/>
</dbReference>
<dbReference type="GO" id="GO:0009055">
    <property type="term" value="F:electron transfer activity"/>
    <property type="evidence" value="ECO:0007669"/>
    <property type="project" value="TreeGrafter"/>
</dbReference>
<evidence type="ECO:0000256" key="1">
    <source>
        <dbReference type="ARBA" id="ARBA00004236"/>
    </source>
</evidence>
<dbReference type="GO" id="GO:0042279">
    <property type="term" value="F:nitrite reductase (cytochrome, ammonia-forming) activity"/>
    <property type="evidence" value="ECO:0007669"/>
    <property type="project" value="UniProtKB-EC"/>
</dbReference>
<evidence type="ECO:0000256" key="11">
    <source>
        <dbReference type="ARBA" id="ARBA00023136"/>
    </source>
</evidence>
<evidence type="ECO:0000313" key="15">
    <source>
        <dbReference type="EMBL" id="KAA5539414.1"/>
    </source>
</evidence>
<dbReference type="EC" id="1.7.2.2" evidence="15"/>
<dbReference type="InterPro" id="IPR036280">
    <property type="entry name" value="Multihaem_cyt_sf"/>
</dbReference>
<dbReference type="InterPro" id="IPR017571">
    <property type="entry name" value="NrfH"/>
</dbReference>
<dbReference type="SUPFAM" id="SSF48695">
    <property type="entry name" value="Multiheme cytochromes"/>
    <property type="match status" value="1"/>
</dbReference>
<keyword evidence="5" id="KW-0349">Heme</keyword>
<dbReference type="InterPro" id="IPR038266">
    <property type="entry name" value="NapC/NirT_cytc_sf"/>
</dbReference>
<dbReference type="NCBIfam" id="TIGR03153">
    <property type="entry name" value="cytochr_NrfH"/>
    <property type="match status" value="1"/>
</dbReference>
<keyword evidence="10" id="KW-0408">Iron</keyword>
<accession>A0A5M6CW05</accession>
<gene>
    <name evidence="15" type="primary">nrfH</name>
    <name evidence="15" type="ORF">FYK55_24055</name>
</gene>
<dbReference type="InterPro" id="IPR005126">
    <property type="entry name" value="NapC/NirT_cyt_c_N"/>
</dbReference>
<keyword evidence="7" id="KW-0479">Metal-binding</keyword>
<feature type="compositionally biased region" description="Basic and acidic residues" evidence="12">
    <location>
        <begin position="1"/>
        <end position="10"/>
    </location>
</feature>
<dbReference type="GO" id="GO:0005886">
    <property type="term" value="C:plasma membrane"/>
    <property type="evidence" value="ECO:0007669"/>
    <property type="project" value="UniProtKB-SubCell"/>
</dbReference>
<dbReference type="PANTHER" id="PTHR30333:SF1">
    <property type="entry name" value="CYTOCHROME C-TYPE PROTEIN NAPC"/>
    <property type="match status" value="1"/>
</dbReference>
<keyword evidence="3" id="KW-0813">Transport</keyword>
<dbReference type="Pfam" id="PF03264">
    <property type="entry name" value="Cytochrom_NNT"/>
    <property type="match status" value="1"/>
</dbReference>
<protein>
    <submittedName>
        <fullName evidence="15">Cytochrome c nitrite reductase small subunit</fullName>
        <ecNumber evidence="15">1.7.2.2</ecNumber>
    </submittedName>
</protein>
<evidence type="ECO:0000256" key="4">
    <source>
        <dbReference type="ARBA" id="ARBA00022475"/>
    </source>
</evidence>
<dbReference type="RefSeq" id="WP_150079189.1">
    <property type="nucleotide sequence ID" value="NZ_VWOX01000019.1"/>
</dbReference>
<feature type="domain" description="NapC/NirT cytochrome c N-terminal" evidence="14">
    <location>
        <begin position="49"/>
        <end position="123"/>
    </location>
</feature>
<keyword evidence="8" id="KW-0249">Electron transport</keyword>
<feature type="compositionally biased region" description="Basic and acidic residues" evidence="12">
    <location>
        <begin position="22"/>
        <end position="34"/>
    </location>
</feature>
<evidence type="ECO:0000256" key="13">
    <source>
        <dbReference type="SAM" id="Phobius"/>
    </source>
</evidence>
<proteinExistence type="inferred from homology"/>
<feature type="transmembrane region" description="Helical" evidence="13">
    <location>
        <begin position="46"/>
        <end position="68"/>
    </location>
</feature>
<organism evidence="15 16">
    <name type="scientific">Roseiconus nitratireducens</name>
    <dbReference type="NCBI Taxonomy" id="2605748"/>
    <lineage>
        <taxon>Bacteria</taxon>
        <taxon>Pseudomonadati</taxon>
        <taxon>Planctomycetota</taxon>
        <taxon>Planctomycetia</taxon>
        <taxon>Pirellulales</taxon>
        <taxon>Pirellulaceae</taxon>
        <taxon>Roseiconus</taxon>
    </lineage>
</organism>
<keyword evidence="11 13" id="KW-0472">Membrane</keyword>
<dbReference type="GO" id="GO:0022900">
    <property type="term" value="P:electron transport chain"/>
    <property type="evidence" value="ECO:0007669"/>
    <property type="project" value="InterPro"/>
</dbReference>
<keyword evidence="9 13" id="KW-1133">Transmembrane helix</keyword>
<sequence length="190" mass="20749">MKDGESKSVDGESEASASIQPRESDAGRDAETAHTRPKRSLGFGKGAIAFAVLLGILAGVGTFTFGYGKGASYLSNNPQTCVNCHVMQGHMDSWMQSSHHHVAVCNDCHLPHDPIGKWVTKADNGFFHSLAFTLGDFKDPIQIKPRNRRVTQNACLDCHRDVVHAMFPAKPDREMQSCVHCHADVGHALR</sequence>